<dbReference type="GO" id="GO:0005524">
    <property type="term" value="F:ATP binding"/>
    <property type="evidence" value="ECO:0007669"/>
    <property type="project" value="UniProtKB-KW"/>
</dbReference>
<evidence type="ECO:0000313" key="10">
    <source>
        <dbReference type="EMBL" id="KAF4662785.1"/>
    </source>
</evidence>
<evidence type="ECO:0000313" key="11">
    <source>
        <dbReference type="Proteomes" id="UP000591131"/>
    </source>
</evidence>
<evidence type="ECO:0000256" key="5">
    <source>
        <dbReference type="ARBA" id="ARBA00022840"/>
    </source>
</evidence>
<evidence type="ECO:0000256" key="6">
    <source>
        <dbReference type="PIRSR" id="PIRSR630616-1"/>
    </source>
</evidence>
<dbReference type="Gene3D" id="1.10.510.10">
    <property type="entry name" value="Transferase(Phosphotransferase) domain 1"/>
    <property type="match status" value="1"/>
</dbReference>
<dbReference type="InterPro" id="IPR008271">
    <property type="entry name" value="Ser/Thr_kinase_AS"/>
</dbReference>
<proteinExistence type="predicted"/>
<keyword evidence="1" id="KW-0723">Serine/threonine-protein kinase</keyword>
<evidence type="ECO:0000256" key="2">
    <source>
        <dbReference type="ARBA" id="ARBA00022679"/>
    </source>
</evidence>
<feature type="binding site" evidence="7">
    <location>
        <position position="50"/>
    </location>
    <ligand>
        <name>ATP</name>
        <dbReference type="ChEBI" id="CHEBI:30616"/>
    </ligand>
</feature>
<feature type="active site" description="Proton acceptor" evidence="6">
    <location>
        <position position="143"/>
    </location>
</feature>
<dbReference type="PANTHER" id="PTHR24350">
    <property type="entry name" value="SERINE/THREONINE-PROTEIN KINASE IAL-RELATED"/>
    <property type="match status" value="1"/>
</dbReference>
<dbReference type="OrthoDB" id="1738954at2759"/>
<evidence type="ECO:0000259" key="9">
    <source>
        <dbReference type="PROSITE" id="PS50011"/>
    </source>
</evidence>
<dbReference type="PROSITE" id="PS50011">
    <property type="entry name" value="PROTEIN_KINASE_DOM"/>
    <property type="match status" value="1"/>
</dbReference>
<gene>
    <name evidence="10" type="primary">UHMK1_1</name>
    <name evidence="10" type="ORF">FOL47_006054</name>
</gene>
<evidence type="ECO:0000256" key="4">
    <source>
        <dbReference type="ARBA" id="ARBA00022777"/>
    </source>
</evidence>
<dbReference type="AlphaFoldDB" id="A0A7J6LU52"/>
<reference evidence="10 11" key="1">
    <citation type="submission" date="2020-04" db="EMBL/GenBank/DDBJ databases">
        <title>Perkinsus chesapeaki whole genome sequence.</title>
        <authorList>
            <person name="Bogema D.R."/>
        </authorList>
    </citation>
    <scope>NUCLEOTIDE SEQUENCE [LARGE SCALE GENOMIC DNA]</scope>
    <source>
        <strain evidence="10">ATCC PRA-425</strain>
    </source>
</reference>
<dbReference type="SUPFAM" id="SSF56112">
    <property type="entry name" value="Protein kinase-like (PK-like)"/>
    <property type="match status" value="1"/>
</dbReference>
<dbReference type="InterPro" id="IPR030616">
    <property type="entry name" value="Aur-like"/>
</dbReference>
<dbReference type="InterPro" id="IPR000719">
    <property type="entry name" value="Prot_kinase_dom"/>
</dbReference>
<keyword evidence="3 7" id="KW-0547">Nucleotide-binding</keyword>
<dbReference type="Pfam" id="PF00069">
    <property type="entry name" value="Pkinase"/>
    <property type="match status" value="1"/>
</dbReference>
<dbReference type="SMART" id="SM00220">
    <property type="entry name" value="S_TKc"/>
    <property type="match status" value="1"/>
</dbReference>
<dbReference type="EMBL" id="JAAPAO010000336">
    <property type="protein sequence ID" value="KAF4662785.1"/>
    <property type="molecule type" value="Genomic_DNA"/>
</dbReference>
<dbReference type="InterPro" id="IPR011009">
    <property type="entry name" value="Kinase-like_dom_sf"/>
</dbReference>
<keyword evidence="5 7" id="KW-0067">ATP-binding</keyword>
<keyword evidence="2" id="KW-0808">Transferase</keyword>
<feature type="domain" description="Protein kinase" evidence="9">
    <location>
        <begin position="21"/>
        <end position="274"/>
    </location>
</feature>
<dbReference type="Proteomes" id="UP000591131">
    <property type="component" value="Unassembled WGS sequence"/>
</dbReference>
<name>A0A7J6LU52_PERCH</name>
<sequence>MSHRTKSALEGTERLCLRYEETGDIIYGQGFTCVVTLAKDKLTRKEVAVKAILKSKLYSPVELERAEAEVAWHSGLFHPYILPVLDTEETAKSLVLVMPYAPMGDLYHLTKCATSPELAVRNCMSQLVSALDYLHRKGLVHGDIKPHNVLVYERQGRLIVQLCDFGFTEPVREDTQKITFTTLRGTSGYFAPEQLAKKSYDGAVDMFALGITAFTMLCGYEPFYPLNVFHEPIEFNDDCWSGISDDAKDFLRRCLKLDPTERLSAGEALRHPWLDLTTQLPCGADADLALDFWHAAEAAAEGLDLNLNDWQVAPSPRTKARYPDGLSLCGDLAAGPSPLGHTDKDPLLLLKRSGAKQQVLAGGQR</sequence>
<feature type="binding site" evidence="7">
    <location>
        <position position="164"/>
    </location>
    <ligand>
        <name>ATP</name>
        <dbReference type="ChEBI" id="CHEBI:30616"/>
    </ligand>
</feature>
<dbReference type="PROSITE" id="PS00108">
    <property type="entry name" value="PROTEIN_KINASE_ST"/>
    <property type="match status" value="1"/>
</dbReference>
<keyword evidence="11" id="KW-1185">Reference proteome</keyword>
<dbReference type="GO" id="GO:0004674">
    <property type="term" value="F:protein serine/threonine kinase activity"/>
    <property type="evidence" value="ECO:0007669"/>
    <property type="project" value="UniProtKB-KW"/>
</dbReference>
<evidence type="ECO:0000256" key="3">
    <source>
        <dbReference type="ARBA" id="ARBA00022741"/>
    </source>
</evidence>
<evidence type="ECO:0000256" key="7">
    <source>
        <dbReference type="PIRSR" id="PIRSR630616-2"/>
    </source>
</evidence>
<evidence type="ECO:0000256" key="8">
    <source>
        <dbReference type="PIRSR" id="PIRSR630616-3"/>
    </source>
</evidence>
<evidence type="ECO:0000256" key="1">
    <source>
        <dbReference type="ARBA" id="ARBA00022527"/>
    </source>
</evidence>
<comment type="caution">
    <text evidence="10">The sequence shown here is derived from an EMBL/GenBank/DDBJ whole genome shotgun (WGS) entry which is preliminary data.</text>
</comment>
<organism evidence="10 11">
    <name type="scientific">Perkinsus chesapeaki</name>
    <name type="common">Clam parasite</name>
    <name type="synonym">Perkinsus andrewsi</name>
    <dbReference type="NCBI Taxonomy" id="330153"/>
    <lineage>
        <taxon>Eukaryota</taxon>
        <taxon>Sar</taxon>
        <taxon>Alveolata</taxon>
        <taxon>Perkinsozoa</taxon>
        <taxon>Perkinsea</taxon>
        <taxon>Perkinsida</taxon>
        <taxon>Perkinsidae</taxon>
        <taxon>Perkinsus</taxon>
    </lineage>
</organism>
<accession>A0A7J6LU52</accession>
<keyword evidence="4 10" id="KW-0418">Kinase</keyword>
<protein>
    <submittedName>
        <fullName evidence="10">Serine/threonine-protein kinase Kist</fullName>
    </submittedName>
</protein>
<feature type="cross-link" description="Glycyl lysine isopeptide (Lys-Gly) (interchain with G-Cter in SUMO2)" evidence="8">
    <location>
        <position position="145"/>
    </location>
</feature>